<dbReference type="EMBL" id="PNQX01000001">
    <property type="protein sequence ID" value="PMQ20845.1"/>
    <property type="molecule type" value="Genomic_DNA"/>
</dbReference>
<evidence type="ECO:0000313" key="1">
    <source>
        <dbReference type="EMBL" id="PMQ20845.1"/>
    </source>
</evidence>
<dbReference type="OMA" id="DSRCAPA"/>
<evidence type="ECO:0000313" key="2">
    <source>
        <dbReference type="Proteomes" id="UP000235739"/>
    </source>
</evidence>
<organism evidence="1 2">
    <name type="scientific">Glutamicibacter arilaitensis</name>
    <dbReference type="NCBI Taxonomy" id="256701"/>
    <lineage>
        <taxon>Bacteria</taxon>
        <taxon>Bacillati</taxon>
        <taxon>Actinomycetota</taxon>
        <taxon>Actinomycetes</taxon>
        <taxon>Micrococcales</taxon>
        <taxon>Micrococcaceae</taxon>
        <taxon>Glutamicibacter</taxon>
    </lineage>
</organism>
<dbReference type="Proteomes" id="UP000235739">
    <property type="component" value="Unassembled WGS sequence"/>
</dbReference>
<comment type="caution">
    <text evidence="1">The sequence shown here is derived from an EMBL/GenBank/DDBJ whole genome shotgun (WGS) entry which is preliminary data.</text>
</comment>
<protein>
    <submittedName>
        <fullName evidence="1">Uncharacterized protein</fullName>
    </submittedName>
</protein>
<dbReference type="InterPro" id="IPR045773">
    <property type="entry name" value="DUF6226"/>
</dbReference>
<gene>
    <name evidence="1" type="ORF">CIK84_04475</name>
</gene>
<dbReference type="Pfam" id="PF19736">
    <property type="entry name" value="DUF6226"/>
    <property type="match status" value="1"/>
</dbReference>
<accession>A0A2N7S3Y2</accession>
<sequence>MKLVAQALLDWMQGNFEVRCFEDPELARQLHVDPGEVVSSVRIIPADSRCAPAGIVITTFPGVLLELGALYQAVFPNCGCDGCDDDVPEILDELETLVGSAVCGAFVEILQNGTGRLVQRFDSAETGFAEQASALDDISPARLARAHAILPPSGVWAPWSLR</sequence>
<dbReference type="AlphaFoldDB" id="A0A2N7S3Y2"/>
<reference evidence="1 2" key="1">
    <citation type="journal article" date="2017" name="Elife">
        <title>Extensive horizontal gene transfer in cheese-associated bacteria.</title>
        <authorList>
            <person name="Bonham K.S."/>
            <person name="Wolfe B.E."/>
            <person name="Dutton R.J."/>
        </authorList>
    </citation>
    <scope>NUCLEOTIDE SEQUENCE [LARGE SCALE GENOMIC DNA]</scope>
    <source>
        <strain evidence="1 2">JB182</strain>
    </source>
</reference>
<name>A0A2N7S3Y2_9MICC</name>
<proteinExistence type="predicted"/>